<keyword evidence="8" id="KW-1185">Reference proteome</keyword>
<dbReference type="SUPFAM" id="SSF88659">
    <property type="entry name" value="Sigma3 and sigma4 domains of RNA polymerase sigma factors"/>
    <property type="match status" value="1"/>
</dbReference>
<comment type="caution">
    <text evidence="7">The sequence shown here is derived from an EMBL/GenBank/DDBJ whole genome shotgun (WGS) entry which is preliminary data.</text>
</comment>
<evidence type="ECO:0000256" key="4">
    <source>
        <dbReference type="ARBA" id="ARBA00023163"/>
    </source>
</evidence>
<evidence type="ECO:0000256" key="3">
    <source>
        <dbReference type="ARBA" id="ARBA00023082"/>
    </source>
</evidence>
<feature type="domain" description="RNA polymerase sigma-70 region 2" evidence="5">
    <location>
        <begin position="25"/>
        <end position="90"/>
    </location>
</feature>
<keyword evidence="3" id="KW-0731">Sigma factor</keyword>
<dbReference type="PANTHER" id="PTHR43133">
    <property type="entry name" value="RNA POLYMERASE ECF-TYPE SIGMA FACTO"/>
    <property type="match status" value="1"/>
</dbReference>
<organism evidence="7 8">
    <name type="scientific">Spirosoma profusum</name>
    <dbReference type="NCBI Taxonomy" id="2771354"/>
    <lineage>
        <taxon>Bacteria</taxon>
        <taxon>Pseudomonadati</taxon>
        <taxon>Bacteroidota</taxon>
        <taxon>Cytophagia</taxon>
        <taxon>Cytophagales</taxon>
        <taxon>Cytophagaceae</taxon>
        <taxon>Spirosoma</taxon>
    </lineage>
</organism>
<dbReference type="RefSeq" id="WP_190885024.1">
    <property type="nucleotide sequence ID" value="NZ_JACWZY010000001.1"/>
</dbReference>
<dbReference type="NCBIfam" id="TIGR02937">
    <property type="entry name" value="sigma70-ECF"/>
    <property type="match status" value="1"/>
</dbReference>
<dbReference type="PANTHER" id="PTHR43133:SF46">
    <property type="entry name" value="RNA POLYMERASE SIGMA-70 FACTOR ECF SUBFAMILY"/>
    <property type="match status" value="1"/>
</dbReference>
<evidence type="ECO:0000313" key="8">
    <source>
        <dbReference type="Proteomes" id="UP000598820"/>
    </source>
</evidence>
<dbReference type="Pfam" id="PF04542">
    <property type="entry name" value="Sigma70_r2"/>
    <property type="match status" value="1"/>
</dbReference>
<dbReference type="Gene3D" id="1.10.1740.10">
    <property type="match status" value="1"/>
</dbReference>
<keyword evidence="2" id="KW-0805">Transcription regulation</keyword>
<keyword evidence="4" id="KW-0804">Transcription</keyword>
<sequence>MTVNYTLESVLHQVIQGDPVAFAKLYRHYRTPALKFCTSLLKDTEDAENMVHDVFIKIWERRATINPSLNFNSYLFTCLRNLAFDHLKQLEKSQLLKQRYVERMQVMNNEHPDDEEARIQLLQVAISSLSEKRKLILRMNVEDGKSYQEIAEMLRISKNTVKNQLVKAKQLLREKVDFALI</sequence>
<dbReference type="InterPro" id="IPR014327">
    <property type="entry name" value="RNA_pol_sigma70_bacteroid"/>
</dbReference>
<dbReference type="InterPro" id="IPR013325">
    <property type="entry name" value="RNA_pol_sigma_r2"/>
</dbReference>
<dbReference type="GO" id="GO:0016987">
    <property type="term" value="F:sigma factor activity"/>
    <property type="evidence" value="ECO:0007669"/>
    <property type="project" value="UniProtKB-KW"/>
</dbReference>
<name>A0A927APW0_9BACT</name>
<dbReference type="SUPFAM" id="SSF88946">
    <property type="entry name" value="Sigma2 domain of RNA polymerase sigma factors"/>
    <property type="match status" value="1"/>
</dbReference>
<dbReference type="NCBIfam" id="TIGR02985">
    <property type="entry name" value="Sig70_bacteroi1"/>
    <property type="match status" value="1"/>
</dbReference>
<evidence type="ECO:0000256" key="1">
    <source>
        <dbReference type="ARBA" id="ARBA00010641"/>
    </source>
</evidence>
<dbReference type="Proteomes" id="UP000598820">
    <property type="component" value="Unassembled WGS sequence"/>
</dbReference>
<gene>
    <name evidence="7" type="ORF">IC229_00845</name>
</gene>
<dbReference type="InterPro" id="IPR013324">
    <property type="entry name" value="RNA_pol_sigma_r3/r4-like"/>
</dbReference>
<feature type="domain" description="RNA polymerase sigma factor 70 region 4 type 2" evidence="6">
    <location>
        <begin position="120"/>
        <end position="172"/>
    </location>
</feature>
<dbReference type="GO" id="GO:0006352">
    <property type="term" value="P:DNA-templated transcription initiation"/>
    <property type="evidence" value="ECO:0007669"/>
    <property type="project" value="InterPro"/>
</dbReference>
<dbReference type="EMBL" id="JACWZY010000001">
    <property type="protein sequence ID" value="MBD2699163.1"/>
    <property type="molecule type" value="Genomic_DNA"/>
</dbReference>
<evidence type="ECO:0000256" key="2">
    <source>
        <dbReference type="ARBA" id="ARBA00023015"/>
    </source>
</evidence>
<dbReference type="InterPro" id="IPR014284">
    <property type="entry name" value="RNA_pol_sigma-70_dom"/>
</dbReference>
<dbReference type="CDD" id="cd06171">
    <property type="entry name" value="Sigma70_r4"/>
    <property type="match status" value="1"/>
</dbReference>
<dbReference type="Gene3D" id="1.10.10.10">
    <property type="entry name" value="Winged helix-like DNA-binding domain superfamily/Winged helix DNA-binding domain"/>
    <property type="match status" value="1"/>
</dbReference>
<evidence type="ECO:0000259" key="6">
    <source>
        <dbReference type="Pfam" id="PF08281"/>
    </source>
</evidence>
<evidence type="ECO:0000313" key="7">
    <source>
        <dbReference type="EMBL" id="MBD2699163.1"/>
    </source>
</evidence>
<dbReference type="AlphaFoldDB" id="A0A927APW0"/>
<comment type="similarity">
    <text evidence="1">Belongs to the sigma-70 factor family. ECF subfamily.</text>
</comment>
<accession>A0A927APW0</accession>
<reference evidence="7" key="1">
    <citation type="submission" date="2020-09" db="EMBL/GenBank/DDBJ databases">
        <authorList>
            <person name="Kim M.K."/>
        </authorList>
    </citation>
    <scope>NUCLEOTIDE SEQUENCE</scope>
    <source>
        <strain evidence="7">BT702</strain>
    </source>
</reference>
<dbReference type="InterPro" id="IPR039425">
    <property type="entry name" value="RNA_pol_sigma-70-like"/>
</dbReference>
<protein>
    <submittedName>
        <fullName evidence="7">RNA polymerase sigma-70 factor</fullName>
    </submittedName>
</protein>
<dbReference type="InterPro" id="IPR007627">
    <property type="entry name" value="RNA_pol_sigma70_r2"/>
</dbReference>
<dbReference type="InterPro" id="IPR036388">
    <property type="entry name" value="WH-like_DNA-bd_sf"/>
</dbReference>
<dbReference type="InterPro" id="IPR013249">
    <property type="entry name" value="RNA_pol_sigma70_r4_t2"/>
</dbReference>
<evidence type="ECO:0000259" key="5">
    <source>
        <dbReference type="Pfam" id="PF04542"/>
    </source>
</evidence>
<dbReference type="GO" id="GO:0003677">
    <property type="term" value="F:DNA binding"/>
    <property type="evidence" value="ECO:0007669"/>
    <property type="project" value="InterPro"/>
</dbReference>
<dbReference type="Pfam" id="PF08281">
    <property type="entry name" value="Sigma70_r4_2"/>
    <property type="match status" value="1"/>
</dbReference>
<proteinExistence type="inferred from homology"/>